<organism evidence="3 4">
    <name type="scientific">Candidatus Gottesmanbacteria bacterium RIFCSPHIGHO2_01_FULL_46_14</name>
    <dbReference type="NCBI Taxonomy" id="1798380"/>
    <lineage>
        <taxon>Bacteria</taxon>
        <taxon>Candidatus Gottesmaniibacteriota</taxon>
    </lineage>
</organism>
<evidence type="ECO:0000313" key="3">
    <source>
        <dbReference type="EMBL" id="OGG13555.1"/>
    </source>
</evidence>
<accession>A0A1F5ZMK3</accession>
<proteinExistence type="predicted"/>
<dbReference type="InterPro" id="IPR011335">
    <property type="entry name" value="Restrct_endonuc-II-like"/>
</dbReference>
<evidence type="ECO:0000256" key="1">
    <source>
        <dbReference type="SAM" id="MobiDB-lite"/>
    </source>
</evidence>
<evidence type="ECO:0000259" key="2">
    <source>
        <dbReference type="Pfam" id="PF12705"/>
    </source>
</evidence>
<sequence>MKINILFHSLKIENWSLKILTDFLKRFVTDSERLSEISETRDISAPHNRDTKPEKLVMDSLSCPYCQSPNFVKKGFRTKKREKVQLYQCLSCRKVFTPRTTRGKHYPLAIMLDAISIYNLGYSLEATCRIVRSRAGVAGAVENRSHLQPSTLAAWVAETEELCRFARMREFAMKNFSPKDIVITATLAHRQLYRYRFHRGKCSLIIQEEYGHRKFAPMRDFLELVPAECPHQYFSQGLRASEAPLTFSKTAMIVRGKTNYATRLAAFVLQSVTDRKTRHEAVQKFFLANDSVTIATEVPVYLTRDDMEHMKTQLGFQIFPKDHSQAKNDQFSKSNLQSNFNDSNPKQKKSIENSSIDNSLKIENCELKINELPKLITGHIDLLQIRNGQIHILDYKPNAERQRPIEQLTLYAMAVSRLTGLRLFEFKCAWFDEKDYFEFFPLHVLHKPKKARRRRNVTTQEGTYQVNKNEKKMETVRPNI</sequence>
<comment type="caution">
    <text evidence="3">The sequence shown here is derived from an EMBL/GenBank/DDBJ whole genome shotgun (WGS) entry which is preliminary data.</text>
</comment>
<dbReference type="EMBL" id="MFJJ01000043">
    <property type="protein sequence ID" value="OGG13555.1"/>
    <property type="molecule type" value="Genomic_DNA"/>
</dbReference>
<dbReference type="Proteomes" id="UP000177416">
    <property type="component" value="Unassembled WGS sequence"/>
</dbReference>
<gene>
    <name evidence="3" type="ORF">A2875_01590</name>
</gene>
<dbReference type="InterPro" id="IPR011604">
    <property type="entry name" value="PDDEXK-like_dom_sf"/>
</dbReference>
<dbReference type="AlphaFoldDB" id="A0A1F5ZMK3"/>
<name>A0A1F5ZMK3_9BACT</name>
<feature type="compositionally biased region" description="Polar residues" evidence="1">
    <location>
        <begin position="327"/>
        <end position="344"/>
    </location>
</feature>
<reference evidence="3 4" key="1">
    <citation type="journal article" date="2016" name="Nat. Commun.">
        <title>Thousands of microbial genomes shed light on interconnected biogeochemical processes in an aquifer system.</title>
        <authorList>
            <person name="Anantharaman K."/>
            <person name="Brown C.T."/>
            <person name="Hug L.A."/>
            <person name="Sharon I."/>
            <person name="Castelle C.J."/>
            <person name="Probst A.J."/>
            <person name="Thomas B.C."/>
            <person name="Singh A."/>
            <person name="Wilkins M.J."/>
            <person name="Karaoz U."/>
            <person name="Brodie E.L."/>
            <person name="Williams K.H."/>
            <person name="Hubbard S.S."/>
            <person name="Banfield J.F."/>
        </authorList>
    </citation>
    <scope>NUCLEOTIDE SEQUENCE [LARGE SCALE GENOMIC DNA]</scope>
</reference>
<dbReference type="Pfam" id="PF12705">
    <property type="entry name" value="PDDEXK_1"/>
    <property type="match status" value="1"/>
</dbReference>
<dbReference type="InterPro" id="IPR038726">
    <property type="entry name" value="PDDEXK_AddAB-type"/>
</dbReference>
<evidence type="ECO:0000313" key="4">
    <source>
        <dbReference type="Proteomes" id="UP000177416"/>
    </source>
</evidence>
<protein>
    <recommendedName>
        <fullName evidence="2">PD-(D/E)XK endonuclease-like domain-containing protein</fullName>
    </recommendedName>
</protein>
<dbReference type="Gene3D" id="3.90.320.10">
    <property type="match status" value="1"/>
</dbReference>
<dbReference type="SUPFAM" id="SSF52980">
    <property type="entry name" value="Restriction endonuclease-like"/>
    <property type="match status" value="1"/>
</dbReference>
<feature type="region of interest" description="Disordered" evidence="1">
    <location>
        <begin position="327"/>
        <end position="352"/>
    </location>
</feature>
<feature type="domain" description="PD-(D/E)XK endonuclease-like" evidence="2">
    <location>
        <begin position="363"/>
        <end position="419"/>
    </location>
</feature>